<organism evidence="2 3">
    <name type="scientific">Streptomyces boetiae</name>
    <dbReference type="NCBI Taxonomy" id="3075541"/>
    <lineage>
        <taxon>Bacteria</taxon>
        <taxon>Bacillati</taxon>
        <taxon>Actinomycetota</taxon>
        <taxon>Actinomycetes</taxon>
        <taxon>Kitasatosporales</taxon>
        <taxon>Streptomycetaceae</taxon>
        <taxon>Streptomyces</taxon>
    </lineage>
</organism>
<keyword evidence="3" id="KW-1185">Reference proteome</keyword>
<name>A0ABU2L229_9ACTN</name>
<gene>
    <name evidence="2" type="ORF">RM780_01370</name>
</gene>
<evidence type="ECO:0000313" key="3">
    <source>
        <dbReference type="Proteomes" id="UP001183388"/>
    </source>
</evidence>
<evidence type="ECO:0000256" key="1">
    <source>
        <dbReference type="SAM" id="MobiDB-lite"/>
    </source>
</evidence>
<comment type="caution">
    <text evidence="2">The sequence shown here is derived from an EMBL/GenBank/DDBJ whole genome shotgun (WGS) entry which is preliminary data.</text>
</comment>
<sequence>MLAWIRRRTKDQPDGPELPPGAPAEGEAPEPGESVGIPKQTAAAEAADSETGEGAARP</sequence>
<dbReference type="RefSeq" id="WP_311628531.1">
    <property type="nucleotide sequence ID" value="NZ_JAVREN010000002.1"/>
</dbReference>
<evidence type="ECO:0000313" key="2">
    <source>
        <dbReference type="EMBL" id="MDT0305614.1"/>
    </source>
</evidence>
<reference evidence="3" key="1">
    <citation type="submission" date="2023-07" db="EMBL/GenBank/DDBJ databases">
        <title>30 novel species of actinomycetes from the DSMZ collection.</title>
        <authorList>
            <person name="Nouioui I."/>
        </authorList>
    </citation>
    <scope>NUCLEOTIDE SEQUENCE [LARGE SCALE GENOMIC DNA]</scope>
    <source>
        <strain evidence="3">DSM 44917</strain>
    </source>
</reference>
<feature type="region of interest" description="Disordered" evidence="1">
    <location>
        <begin position="1"/>
        <end position="58"/>
    </location>
</feature>
<dbReference type="Proteomes" id="UP001183388">
    <property type="component" value="Unassembled WGS sequence"/>
</dbReference>
<evidence type="ECO:0008006" key="4">
    <source>
        <dbReference type="Google" id="ProtNLM"/>
    </source>
</evidence>
<protein>
    <recommendedName>
        <fullName evidence="4">Signal recognition particle-docking protein FtsY</fullName>
    </recommendedName>
</protein>
<accession>A0ABU2L229</accession>
<proteinExistence type="predicted"/>
<feature type="compositionally biased region" description="Low complexity" evidence="1">
    <location>
        <begin position="23"/>
        <end position="33"/>
    </location>
</feature>
<dbReference type="EMBL" id="JAVREN010000002">
    <property type="protein sequence ID" value="MDT0305614.1"/>
    <property type="molecule type" value="Genomic_DNA"/>
</dbReference>